<dbReference type="Gene3D" id="3.40.50.150">
    <property type="entry name" value="Vaccinia Virus protein VP39"/>
    <property type="match status" value="1"/>
</dbReference>
<keyword evidence="3" id="KW-1185">Reference proteome</keyword>
<organism evidence="2 3">
    <name type="scientific">Glonium stellatum</name>
    <dbReference type="NCBI Taxonomy" id="574774"/>
    <lineage>
        <taxon>Eukaryota</taxon>
        <taxon>Fungi</taxon>
        <taxon>Dikarya</taxon>
        <taxon>Ascomycota</taxon>
        <taxon>Pezizomycotina</taxon>
        <taxon>Dothideomycetes</taxon>
        <taxon>Pleosporomycetidae</taxon>
        <taxon>Gloniales</taxon>
        <taxon>Gloniaceae</taxon>
        <taxon>Glonium</taxon>
    </lineage>
</organism>
<evidence type="ECO:0000313" key="2">
    <source>
        <dbReference type="EMBL" id="OCL13560.1"/>
    </source>
</evidence>
<reference evidence="2 3" key="1">
    <citation type="journal article" date="2016" name="Nat. Commun.">
        <title>Ectomycorrhizal ecology is imprinted in the genome of the dominant symbiotic fungus Cenococcum geophilum.</title>
        <authorList>
            <consortium name="DOE Joint Genome Institute"/>
            <person name="Peter M."/>
            <person name="Kohler A."/>
            <person name="Ohm R.A."/>
            <person name="Kuo A."/>
            <person name="Krutzmann J."/>
            <person name="Morin E."/>
            <person name="Arend M."/>
            <person name="Barry K.W."/>
            <person name="Binder M."/>
            <person name="Choi C."/>
            <person name="Clum A."/>
            <person name="Copeland A."/>
            <person name="Grisel N."/>
            <person name="Haridas S."/>
            <person name="Kipfer T."/>
            <person name="LaButti K."/>
            <person name="Lindquist E."/>
            <person name="Lipzen A."/>
            <person name="Maire R."/>
            <person name="Meier B."/>
            <person name="Mihaltcheva S."/>
            <person name="Molinier V."/>
            <person name="Murat C."/>
            <person name="Poggeler S."/>
            <person name="Quandt C.A."/>
            <person name="Sperisen C."/>
            <person name="Tritt A."/>
            <person name="Tisserant E."/>
            <person name="Crous P.W."/>
            <person name="Henrissat B."/>
            <person name="Nehls U."/>
            <person name="Egli S."/>
            <person name="Spatafora J.W."/>
            <person name="Grigoriev I.V."/>
            <person name="Martin F.M."/>
        </authorList>
    </citation>
    <scope>NUCLEOTIDE SEQUENCE [LARGE SCALE GENOMIC DNA]</scope>
    <source>
        <strain evidence="2 3">CBS 207.34</strain>
    </source>
</reference>
<dbReference type="PANTHER" id="PTHR14614">
    <property type="entry name" value="HEPATOCELLULAR CARCINOMA-ASSOCIATED ANTIGEN"/>
    <property type="match status" value="1"/>
</dbReference>
<dbReference type="EMBL" id="KV748703">
    <property type="protein sequence ID" value="OCL13560.1"/>
    <property type="molecule type" value="Genomic_DNA"/>
</dbReference>
<dbReference type="GO" id="GO:0008757">
    <property type="term" value="F:S-adenosylmethionine-dependent methyltransferase activity"/>
    <property type="evidence" value="ECO:0007669"/>
    <property type="project" value="UniProtKB-ARBA"/>
</dbReference>
<dbReference type="GO" id="GO:0005829">
    <property type="term" value="C:cytosol"/>
    <property type="evidence" value="ECO:0007669"/>
    <property type="project" value="TreeGrafter"/>
</dbReference>
<feature type="region of interest" description="Disordered" evidence="1">
    <location>
        <begin position="146"/>
        <end position="168"/>
    </location>
</feature>
<name>A0A8E2FB11_9PEZI</name>
<gene>
    <name evidence="2" type="ORF">AOQ84DRAFT_310376</name>
</gene>
<dbReference type="AlphaFoldDB" id="A0A8E2FB11"/>
<sequence length="303" mass="33608">MDELLGTLGEQVADPEEEAFLIFSQSIPSQSLGFVDAKEPLLDITVAGRDFSIHQSPTLLSSNRKEGTTGAVVWKVTPLFAEWIASQNVLMQHGILAHDSVVLELGCGVSGIVALALAPRIKKYVATDQDYVLKLLRQNVTNNMLKNSQRTSRKTKQPNSKHEKASATYADENTSNIDFLVLDWELNSVSTLPSFLGQNQSNSPESHRYGVDVLIACDCIYNDALIEPFVTTCAHICGLRTADSKHRPTVCIVAQQLRSAEVFESWLTAFHRSFHVWRVPDELLTDPLKENSGFVIHIGFLRS</sequence>
<dbReference type="InterPro" id="IPR019410">
    <property type="entry name" value="Methyltransf_16"/>
</dbReference>
<dbReference type="OrthoDB" id="2529286at2759"/>
<dbReference type="InterPro" id="IPR029063">
    <property type="entry name" value="SAM-dependent_MTases_sf"/>
</dbReference>
<dbReference type="Pfam" id="PF10294">
    <property type="entry name" value="Methyltransf_16"/>
    <property type="match status" value="1"/>
</dbReference>
<evidence type="ECO:0000313" key="3">
    <source>
        <dbReference type="Proteomes" id="UP000250140"/>
    </source>
</evidence>
<dbReference type="SUPFAM" id="SSF53335">
    <property type="entry name" value="S-adenosyl-L-methionine-dependent methyltransferases"/>
    <property type="match status" value="1"/>
</dbReference>
<dbReference type="GO" id="GO:0032991">
    <property type="term" value="C:protein-containing complex"/>
    <property type="evidence" value="ECO:0007669"/>
    <property type="project" value="TreeGrafter"/>
</dbReference>
<accession>A0A8E2FB11</accession>
<protein>
    <submittedName>
        <fullName evidence="2">Uncharacterized protein</fullName>
    </submittedName>
</protein>
<proteinExistence type="predicted"/>
<dbReference type="PANTHER" id="PTHR14614:SF109">
    <property type="entry name" value="RIBOSOMAL LYSINE N-METHYLTRANSFERASE 5"/>
    <property type="match status" value="1"/>
</dbReference>
<evidence type="ECO:0000256" key="1">
    <source>
        <dbReference type="SAM" id="MobiDB-lite"/>
    </source>
</evidence>
<dbReference type="Proteomes" id="UP000250140">
    <property type="component" value="Unassembled WGS sequence"/>
</dbReference>